<dbReference type="EMBL" id="KB908548">
    <property type="protein sequence ID" value="EOA88137.1"/>
    <property type="molecule type" value="Genomic_DNA"/>
</dbReference>
<dbReference type="HOGENOM" id="CLU_3088783_0_0_1"/>
<evidence type="ECO:0000313" key="2">
    <source>
        <dbReference type="Proteomes" id="UP000016935"/>
    </source>
</evidence>
<proteinExistence type="predicted"/>
<evidence type="ECO:0000313" key="1">
    <source>
        <dbReference type="EMBL" id="EOA88137.1"/>
    </source>
</evidence>
<accession>R0KJJ3</accession>
<sequence length="52" mass="5770">MGATFLQALCSMYRSDVAHLSNQTPSGCSSKRQQGTLYANRVTEILEAMRFV</sequence>
<dbReference type="RefSeq" id="XP_008024209.1">
    <property type="nucleotide sequence ID" value="XM_008026018.1"/>
</dbReference>
<gene>
    <name evidence="1" type="ORF">SETTUDRAFT_168562</name>
</gene>
<name>R0KJJ3_EXST2</name>
<protein>
    <submittedName>
        <fullName evidence="1">Uncharacterized protein</fullName>
    </submittedName>
</protein>
<dbReference type="AlphaFoldDB" id="R0KJJ3"/>
<reference evidence="1 2" key="1">
    <citation type="journal article" date="2012" name="PLoS Pathog.">
        <title>Diverse lifestyles and strategies of plant pathogenesis encoded in the genomes of eighteen Dothideomycetes fungi.</title>
        <authorList>
            <person name="Ohm R.A."/>
            <person name="Feau N."/>
            <person name="Henrissat B."/>
            <person name="Schoch C.L."/>
            <person name="Horwitz B.A."/>
            <person name="Barry K.W."/>
            <person name="Condon B.J."/>
            <person name="Copeland A.C."/>
            <person name="Dhillon B."/>
            <person name="Glaser F."/>
            <person name="Hesse C.N."/>
            <person name="Kosti I."/>
            <person name="LaButti K."/>
            <person name="Lindquist E.A."/>
            <person name="Lucas S."/>
            <person name="Salamov A.A."/>
            <person name="Bradshaw R.E."/>
            <person name="Ciuffetti L."/>
            <person name="Hamelin R.C."/>
            <person name="Kema G.H.J."/>
            <person name="Lawrence C."/>
            <person name="Scott J.A."/>
            <person name="Spatafora J.W."/>
            <person name="Turgeon B.G."/>
            <person name="de Wit P.J.G.M."/>
            <person name="Zhong S."/>
            <person name="Goodwin S.B."/>
            <person name="Grigoriev I.V."/>
        </authorList>
    </citation>
    <scope>NUCLEOTIDE SEQUENCE [LARGE SCALE GENOMIC DNA]</scope>
    <source>
        <strain evidence="2">28A</strain>
    </source>
</reference>
<dbReference type="Proteomes" id="UP000016935">
    <property type="component" value="Unassembled WGS sequence"/>
</dbReference>
<keyword evidence="2" id="KW-1185">Reference proteome</keyword>
<organism evidence="1 2">
    <name type="scientific">Exserohilum turcicum (strain 28A)</name>
    <name type="common">Northern leaf blight fungus</name>
    <name type="synonym">Setosphaeria turcica</name>
    <dbReference type="NCBI Taxonomy" id="671987"/>
    <lineage>
        <taxon>Eukaryota</taxon>
        <taxon>Fungi</taxon>
        <taxon>Dikarya</taxon>
        <taxon>Ascomycota</taxon>
        <taxon>Pezizomycotina</taxon>
        <taxon>Dothideomycetes</taxon>
        <taxon>Pleosporomycetidae</taxon>
        <taxon>Pleosporales</taxon>
        <taxon>Pleosporineae</taxon>
        <taxon>Pleosporaceae</taxon>
        <taxon>Exserohilum</taxon>
    </lineage>
</organism>
<dbReference type="GeneID" id="19400589"/>
<reference evidence="1 2" key="2">
    <citation type="journal article" date="2013" name="PLoS Genet.">
        <title>Comparative genome structure, secondary metabolite, and effector coding capacity across Cochliobolus pathogens.</title>
        <authorList>
            <person name="Condon B.J."/>
            <person name="Leng Y."/>
            <person name="Wu D."/>
            <person name="Bushley K.E."/>
            <person name="Ohm R.A."/>
            <person name="Otillar R."/>
            <person name="Martin J."/>
            <person name="Schackwitz W."/>
            <person name="Grimwood J."/>
            <person name="MohdZainudin N."/>
            <person name="Xue C."/>
            <person name="Wang R."/>
            <person name="Manning V.A."/>
            <person name="Dhillon B."/>
            <person name="Tu Z.J."/>
            <person name="Steffenson B.J."/>
            <person name="Salamov A."/>
            <person name="Sun H."/>
            <person name="Lowry S."/>
            <person name="LaButti K."/>
            <person name="Han J."/>
            <person name="Copeland A."/>
            <person name="Lindquist E."/>
            <person name="Barry K."/>
            <person name="Schmutz J."/>
            <person name="Baker S.E."/>
            <person name="Ciuffetti L.M."/>
            <person name="Grigoriev I.V."/>
            <person name="Zhong S."/>
            <person name="Turgeon B.G."/>
        </authorList>
    </citation>
    <scope>NUCLEOTIDE SEQUENCE [LARGE SCALE GENOMIC DNA]</scope>
    <source>
        <strain evidence="2">28A</strain>
    </source>
</reference>